<name>A0A8B9CVU2_9AVES</name>
<dbReference type="InterPro" id="IPR013783">
    <property type="entry name" value="Ig-like_fold"/>
</dbReference>
<dbReference type="GeneTree" id="ENSGT00390000012630"/>
<accession>A0A8B9CVU2</accession>
<dbReference type="InterPro" id="IPR003530">
    <property type="entry name" value="Hematopoietin_rcpt_L_F3_CS"/>
</dbReference>
<keyword evidence="2" id="KW-1015">Disulfide bond</keyword>
<reference evidence="5" key="2">
    <citation type="submission" date="2025-09" db="UniProtKB">
        <authorList>
            <consortium name="Ensembl"/>
        </authorList>
    </citation>
    <scope>IDENTIFICATION</scope>
</reference>
<sequence>RDEGGSCHSLQGGRCPAQGCTGPLGAQPRSQPAHAAWGRGTIPQPQPTLTIVPWPHQVRRRARTSPARLTPTAAPSAAPGRGPALPSSVPGSCAGGYPGPWPQPRGRPALTPALLRSNGSLGDWVPVAGRGGQFNASFTDPSFCPFAEELHQLQLRLEGISDTSFFNFTSPRFFIRDIVRPDPPQELTVHQQRGQLHLAWAPPASWPLPKSYFALLYRLQYELSNGTQVEKFVEGAEETIVRGHVQRVRISCQDPYAKPSWSPWSPWQVVDAAQQHRLRAH</sequence>
<feature type="compositionally biased region" description="Low complexity" evidence="4">
    <location>
        <begin position="64"/>
        <end position="88"/>
    </location>
</feature>
<dbReference type="PANTHER" id="PTHR48485">
    <property type="entry name" value="INTERLEUKIN-12 SUBUNIT BETA-RELATED"/>
    <property type="match status" value="1"/>
</dbReference>
<dbReference type="GO" id="GO:0004896">
    <property type="term" value="F:cytokine receptor activity"/>
    <property type="evidence" value="ECO:0007669"/>
    <property type="project" value="InterPro"/>
</dbReference>
<keyword evidence="6" id="KW-1185">Reference proteome</keyword>
<evidence type="ECO:0000313" key="6">
    <source>
        <dbReference type="Proteomes" id="UP000694426"/>
    </source>
</evidence>
<proteinExistence type="predicted"/>
<organism evidence="5 6">
    <name type="scientific">Anser brachyrhynchus</name>
    <name type="common">Pink-footed goose</name>
    <dbReference type="NCBI Taxonomy" id="132585"/>
    <lineage>
        <taxon>Eukaryota</taxon>
        <taxon>Metazoa</taxon>
        <taxon>Chordata</taxon>
        <taxon>Craniata</taxon>
        <taxon>Vertebrata</taxon>
        <taxon>Euteleostomi</taxon>
        <taxon>Archelosauria</taxon>
        <taxon>Archosauria</taxon>
        <taxon>Dinosauria</taxon>
        <taxon>Saurischia</taxon>
        <taxon>Theropoda</taxon>
        <taxon>Coelurosauria</taxon>
        <taxon>Aves</taxon>
        <taxon>Neognathae</taxon>
        <taxon>Galloanserae</taxon>
        <taxon>Anseriformes</taxon>
        <taxon>Anatidae</taxon>
        <taxon>Anserinae</taxon>
        <taxon>Anser</taxon>
    </lineage>
</organism>
<dbReference type="Gene3D" id="2.60.40.10">
    <property type="entry name" value="Immunoglobulins"/>
    <property type="match status" value="2"/>
</dbReference>
<dbReference type="GO" id="GO:0016020">
    <property type="term" value="C:membrane"/>
    <property type="evidence" value="ECO:0007669"/>
    <property type="project" value="InterPro"/>
</dbReference>
<dbReference type="AlphaFoldDB" id="A0A8B9CVU2"/>
<keyword evidence="3" id="KW-0325">Glycoprotein</keyword>
<dbReference type="PROSITE" id="PS01354">
    <property type="entry name" value="HEMATOPO_REC_L_F3"/>
    <property type="match status" value="1"/>
</dbReference>
<evidence type="ECO:0000256" key="2">
    <source>
        <dbReference type="ARBA" id="ARBA00023157"/>
    </source>
</evidence>
<dbReference type="Ensembl" id="ENSABRT00000035236.1">
    <property type="protein sequence ID" value="ENSABRP00000025145.1"/>
    <property type="gene ID" value="ENSABRG00000021092.1"/>
</dbReference>
<evidence type="ECO:0000256" key="1">
    <source>
        <dbReference type="ARBA" id="ARBA00022729"/>
    </source>
</evidence>
<dbReference type="InterPro" id="IPR036116">
    <property type="entry name" value="FN3_sf"/>
</dbReference>
<dbReference type="SUPFAM" id="SSF49265">
    <property type="entry name" value="Fibronectin type III"/>
    <property type="match status" value="2"/>
</dbReference>
<evidence type="ECO:0000256" key="4">
    <source>
        <dbReference type="SAM" id="MobiDB-lite"/>
    </source>
</evidence>
<protein>
    <recommendedName>
        <fullName evidence="7">Interleukin-12 subunit beta</fullName>
    </recommendedName>
</protein>
<feature type="region of interest" description="Disordered" evidence="4">
    <location>
        <begin position="1"/>
        <end position="109"/>
    </location>
</feature>
<dbReference type="InterPro" id="IPR050676">
    <property type="entry name" value="IL-12"/>
</dbReference>
<evidence type="ECO:0000256" key="3">
    <source>
        <dbReference type="ARBA" id="ARBA00023180"/>
    </source>
</evidence>
<evidence type="ECO:0000313" key="5">
    <source>
        <dbReference type="Ensembl" id="ENSABRP00000025145.1"/>
    </source>
</evidence>
<dbReference type="PANTHER" id="PTHR48485:SF3">
    <property type="entry name" value="INTERLEUKIN-12 SUBUNIT BETA"/>
    <property type="match status" value="1"/>
</dbReference>
<evidence type="ECO:0008006" key="7">
    <source>
        <dbReference type="Google" id="ProtNLM"/>
    </source>
</evidence>
<dbReference type="Proteomes" id="UP000694426">
    <property type="component" value="Unplaced"/>
</dbReference>
<reference evidence="5" key="1">
    <citation type="submission" date="2025-08" db="UniProtKB">
        <authorList>
            <consortium name="Ensembl"/>
        </authorList>
    </citation>
    <scope>IDENTIFICATION</scope>
</reference>
<keyword evidence="1" id="KW-0732">Signal</keyword>